<dbReference type="InterPro" id="IPR046348">
    <property type="entry name" value="SIS_dom_sf"/>
</dbReference>
<gene>
    <name evidence="3 5" type="primary">murQ</name>
    <name evidence="5" type="ORF">MUN82_15500</name>
</gene>
<evidence type="ECO:0000313" key="5">
    <source>
        <dbReference type="EMBL" id="UOR04340.1"/>
    </source>
</evidence>
<dbReference type="EC" id="4.2.1.126" evidence="3"/>
<dbReference type="GO" id="GO:0009254">
    <property type="term" value="P:peptidoglycan turnover"/>
    <property type="evidence" value="ECO:0007669"/>
    <property type="project" value="TreeGrafter"/>
</dbReference>
<dbReference type="Gene3D" id="1.10.8.1080">
    <property type="match status" value="1"/>
</dbReference>
<name>A0A8T9SVR0_9BACT</name>
<dbReference type="AlphaFoldDB" id="A0A8T9SVR0"/>
<evidence type="ECO:0000313" key="6">
    <source>
        <dbReference type="Proteomes" id="UP000829925"/>
    </source>
</evidence>
<dbReference type="InterPro" id="IPR001347">
    <property type="entry name" value="SIS_dom"/>
</dbReference>
<comment type="pathway">
    <text evidence="3">Amino-sugar metabolism; N-acetylmuramate degradation.</text>
</comment>
<dbReference type="NCBIfam" id="NF003915">
    <property type="entry name" value="PRK05441.1"/>
    <property type="match status" value="1"/>
</dbReference>
<evidence type="ECO:0000256" key="2">
    <source>
        <dbReference type="ARBA" id="ARBA00023277"/>
    </source>
</evidence>
<dbReference type="GO" id="GO:0016803">
    <property type="term" value="F:ether hydrolase activity"/>
    <property type="evidence" value="ECO:0007669"/>
    <property type="project" value="TreeGrafter"/>
</dbReference>
<feature type="active site" description="Proton donor" evidence="3">
    <location>
        <position position="78"/>
    </location>
</feature>
<keyword evidence="6" id="KW-1185">Reference proteome</keyword>
<keyword evidence="1 3" id="KW-0456">Lyase</keyword>
<reference evidence="5 6" key="1">
    <citation type="submission" date="2022-04" db="EMBL/GenBank/DDBJ databases">
        <title>Hymenobacter sp. isolated from the air.</title>
        <authorList>
            <person name="Won M."/>
            <person name="Lee C.-M."/>
            <person name="Woen H.-Y."/>
            <person name="Kwon S.-W."/>
        </authorList>
    </citation>
    <scope>NUCLEOTIDE SEQUENCE [LARGE SCALE GENOMIC DNA]</scope>
    <source>
        <strain evidence="6">5413 J-13</strain>
    </source>
</reference>
<keyword evidence="2 3" id="KW-0119">Carbohydrate metabolism</keyword>
<dbReference type="EMBL" id="CP095053">
    <property type="protein sequence ID" value="UOR04340.1"/>
    <property type="molecule type" value="Genomic_DNA"/>
</dbReference>
<dbReference type="HAMAP" id="MF_00068">
    <property type="entry name" value="MurQ"/>
    <property type="match status" value="1"/>
</dbReference>
<evidence type="ECO:0000256" key="1">
    <source>
        <dbReference type="ARBA" id="ARBA00023239"/>
    </source>
</evidence>
<proteinExistence type="inferred from homology"/>
<dbReference type="Pfam" id="PF22645">
    <property type="entry name" value="GKRP_SIS_N"/>
    <property type="match status" value="1"/>
</dbReference>
<dbReference type="PROSITE" id="PS01272">
    <property type="entry name" value="GCKR"/>
    <property type="match status" value="1"/>
</dbReference>
<dbReference type="InterPro" id="IPR040190">
    <property type="entry name" value="MURQ/GCKR"/>
</dbReference>
<accession>A0A8T9SVR0</accession>
<protein>
    <recommendedName>
        <fullName evidence="3">N-acetylmuramic acid 6-phosphate etherase</fullName>
        <shortName evidence="3">MurNAc-6-P etherase</shortName>
        <ecNumber evidence="3">4.2.1.126</ecNumber>
    </recommendedName>
    <alternativeName>
        <fullName evidence="3">N-acetylmuramic acid 6-phosphate hydrolase</fullName>
    </alternativeName>
    <alternativeName>
        <fullName evidence="3">N-acetylmuramic acid 6-phosphate lyase</fullName>
    </alternativeName>
</protein>
<dbReference type="KEGG" id="haei:MUN82_15500"/>
<dbReference type="GO" id="GO:0016835">
    <property type="term" value="F:carbon-oxygen lyase activity"/>
    <property type="evidence" value="ECO:0007669"/>
    <property type="project" value="UniProtKB-UniRule"/>
</dbReference>
<dbReference type="RefSeq" id="WP_245091890.1">
    <property type="nucleotide sequence ID" value="NZ_CP095053.1"/>
</dbReference>
<dbReference type="InterPro" id="IPR005488">
    <property type="entry name" value="Etherase_MurQ"/>
</dbReference>
<dbReference type="PROSITE" id="PS51464">
    <property type="entry name" value="SIS"/>
    <property type="match status" value="1"/>
</dbReference>
<dbReference type="SUPFAM" id="SSF53697">
    <property type="entry name" value="SIS domain"/>
    <property type="match status" value="1"/>
</dbReference>
<comment type="subunit">
    <text evidence="3">Homodimer.</text>
</comment>
<dbReference type="InterPro" id="IPR005486">
    <property type="entry name" value="Glucokinase_regulatory_CS"/>
</dbReference>
<dbReference type="NCBIfam" id="TIGR00274">
    <property type="entry name" value="N-acetylmuramic acid 6-phosphate etherase"/>
    <property type="match status" value="1"/>
</dbReference>
<dbReference type="FunFam" id="3.40.50.10490:FF:000014">
    <property type="entry name" value="N-acetylmuramic acid 6-phosphate etherase"/>
    <property type="match status" value="1"/>
</dbReference>
<dbReference type="GO" id="GO:0097367">
    <property type="term" value="F:carbohydrate derivative binding"/>
    <property type="evidence" value="ECO:0007669"/>
    <property type="project" value="InterPro"/>
</dbReference>
<dbReference type="PANTHER" id="PTHR10088:SF4">
    <property type="entry name" value="GLUCOKINASE REGULATORY PROTEIN"/>
    <property type="match status" value="1"/>
</dbReference>
<dbReference type="Proteomes" id="UP000829925">
    <property type="component" value="Chromosome"/>
</dbReference>
<comment type="function">
    <text evidence="3">Specifically catalyzes the cleavage of the D-lactyl ether substituent of MurNAc 6-phosphate, producing GlcNAc 6-phosphate and D-lactate.</text>
</comment>
<feature type="active site" evidence="3">
    <location>
        <position position="109"/>
    </location>
</feature>
<dbReference type="PANTHER" id="PTHR10088">
    <property type="entry name" value="GLUCOKINASE REGULATORY PROTEIN"/>
    <property type="match status" value="1"/>
</dbReference>
<dbReference type="CDD" id="cd05007">
    <property type="entry name" value="SIS_Etherase"/>
    <property type="match status" value="1"/>
</dbReference>
<comment type="catalytic activity">
    <reaction evidence="3">
        <text>N-acetyl-D-muramate 6-phosphate + H2O = N-acetyl-D-glucosamine 6-phosphate + (R)-lactate</text>
        <dbReference type="Rhea" id="RHEA:26410"/>
        <dbReference type="ChEBI" id="CHEBI:15377"/>
        <dbReference type="ChEBI" id="CHEBI:16004"/>
        <dbReference type="ChEBI" id="CHEBI:57513"/>
        <dbReference type="ChEBI" id="CHEBI:58722"/>
        <dbReference type="EC" id="4.2.1.126"/>
    </reaction>
</comment>
<feature type="domain" description="SIS" evidence="4">
    <location>
        <begin position="50"/>
        <end position="213"/>
    </location>
</feature>
<comment type="miscellaneous">
    <text evidence="3">A lyase-type mechanism (elimination/hydration) is suggested for the cleavage of the lactyl ether bond of MurNAc 6-phosphate, with the formation of an alpha,beta-unsaturated aldehyde intermediate with (E)-stereochemistry, followed by the syn addition of water to give product.</text>
</comment>
<dbReference type="NCBIfam" id="NF009222">
    <property type="entry name" value="PRK12570.1"/>
    <property type="match status" value="1"/>
</dbReference>
<comment type="similarity">
    <text evidence="3">Belongs to the GCKR-like family. MurNAc-6-P etherase subfamily.</text>
</comment>
<dbReference type="GO" id="GO:0046348">
    <property type="term" value="P:amino sugar catabolic process"/>
    <property type="evidence" value="ECO:0007669"/>
    <property type="project" value="InterPro"/>
</dbReference>
<evidence type="ECO:0000256" key="3">
    <source>
        <dbReference type="HAMAP-Rule" id="MF_00068"/>
    </source>
</evidence>
<evidence type="ECO:0000259" key="4">
    <source>
        <dbReference type="PROSITE" id="PS51464"/>
    </source>
</evidence>
<organism evidence="5 6">
    <name type="scientific">Hymenobacter aerilatus</name>
    <dbReference type="NCBI Taxonomy" id="2932251"/>
    <lineage>
        <taxon>Bacteria</taxon>
        <taxon>Pseudomonadati</taxon>
        <taxon>Bacteroidota</taxon>
        <taxon>Cytophagia</taxon>
        <taxon>Cytophagales</taxon>
        <taxon>Hymenobacteraceae</taxon>
        <taxon>Hymenobacter</taxon>
    </lineage>
</organism>
<sequence length="266" mass="27885">MSTTESASLFNNLETLSTHELLAGMNSVDQTVPQAVAKALPQLEALVEATVARLQQGGRLFYIGAGTSGRLGVVDASECPPTFGVPHGLVVGIIAGGDTAIRKAVENAEDDAQQAWRDLQAHNITDKDIVVGIAASGRTPYVIGGLQRARQHGLATGCIVCNASSAVAAAAEFPVEVVTGPEFVTGSTRLKAGTGQKLALNMLTTATFIRLGRVKGNKMVDMQLSNAKLVDRGERMLMDELGIEQDEAAQLLKKHGSVRAALEARG</sequence>
<dbReference type="Gene3D" id="3.40.50.10490">
    <property type="entry name" value="Glucose-6-phosphate isomerase like protein, domain 1"/>
    <property type="match status" value="1"/>
</dbReference>